<dbReference type="FunFam" id="1.10.640.10:FF:000007">
    <property type="entry name" value="Peroxidase mlt-7"/>
    <property type="match status" value="1"/>
</dbReference>
<dbReference type="GO" id="GO:0006979">
    <property type="term" value="P:response to oxidative stress"/>
    <property type="evidence" value="ECO:0007669"/>
    <property type="project" value="InterPro"/>
</dbReference>
<evidence type="ECO:0000256" key="1">
    <source>
        <dbReference type="ARBA" id="ARBA00000189"/>
    </source>
</evidence>
<dbReference type="SUPFAM" id="SSF48113">
    <property type="entry name" value="Heme-dependent peroxidases"/>
    <property type="match status" value="2"/>
</dbReference>
<sequence>MERIDFEYDLVSVEAKYHGKCFSNFVLVRGKGDTGRDTGRPLDENIKIAMENVFHCIENNRTDFFLRGDTDVLGSSWRRLNALILKLLIYAALLHVIPVILTHDVIPPSRVRQFDISEYIYGIDDDLQARARVAIEAEQYAYSIKAWQEKATNQTATACEDTWESPCPPSKYRTPSGGCNNIRHPSWGARGSPYLQFLKPAYTDGISQPRSSVGRHALLSPTDVIAKLELSSLPNALQQERKALTRLTGIWAQLVLRDIASTIVPNIDISRCCQKDHQPNHKECFPSYSNDGKCRPYMRTVPTRNAYACKFVNRQQMNGASSYLDGSDIYGSTDSQMYHLRSHIGGRVNITFCKICNGMNVSPLGHLYKVILNEHNRIANHLNQINRHWDDTKLFLEARRAVVAQIQHITLKEFAPSILGEVLASKVHQYDTQSSSNYHHQYSSTNKPGTFDAVALAVLPVLTSLAQPSSSYYNINENDSVNNHTADDIAYHGMPLNLDISRLDSPSINNDKNDFDTWNYSALLIHAARDHGIPGYKAHLEHCTNISVDFNVTNFIKLQNTLTLKNIYSHYDDIDLIIGGLLETPNAGAVFGPTFSCILMRQFTIIRNSDRFWYENDLPPSSFTKYQLEAIRQVTIAGLLCANSNIHIIQPMAFIPSDAYLNAKIDCARHQKLDLTAWTETINDSNDSENYNENVMNVNQENNYGRTSKKIFQDTLSHRKAYHVLNKNPSIDDDQESIINIGIITSAVAKAKNDLMKRKQLEYHSWLERRIADPKSPAGTAASFSKANKDALILANASIFYELATNEILNGPQGLLRRRKRQVFENSDNVLGFPNSGDLSDILHNVDLSNFLSNTKAATNHDEVDCPPEDGICDPTNPYRTFTGHCNNLRNPTLAKSLTTFARLLPPIYDDGVSKPRMRSVTGGMLPNPRLISTTIHPDISNLHNRYTLMVMQFAQFVDHDLTMTPIHKGFAESIPSCRSCDSARTVHPECNPFPIPPGDHFYPAINETTGEPLCIPSMRSLPGQQHLGPREQVNQNTGFLDASVVYGENICIANILRGFSGRMNITVHPTRAKDLLPQSATHPECKSPSGLCFIGGDGRASEQPALTVMHTMWVREHNRIMDGLRRVNPHWDAEKLYQETRRIVSAMLQHITYNEFLPRILGWNAISLYGLKLLPHGYYREYSPTCNPSILTEFASAAYRIGHSLLRPHLPRMDQNYRPVDPPILLRDGFFNTDMLYRPGMIDEMIRGLVATPMETMDQFITGEVTNHLFENRQIKHSGVDLIALNVQRGRDHGIPSYNSYRALCNLKRATTFEDLSREMAPEVIMRLKRIYATVDDIDLFPGGMSERPLQGGLVGPTFGCIIAIQFRQLRKCDRFWYETDDPNIRFTETQLGEIRKNTLAKVICENMDSHIEMQRAAFDLPSNFLNPRVPCSSMAAMDFSSWREMKYGCHIGGRSVAIGGSGFPTPCTSCVCSNEGTQCASLRITDCDRLLREASREAILRDDVCTAQCGFALATSEQLVRSKSLDSSSNSATTFSSTFSSTSTNSFNGFKFPDLSQFLG</sequence>
<keyword evidence="5" id="KW-0732">Signal</keyword>
<feature type="binding site" description="axial binding residue" evidence="7">
    <location>
        <position position="1204"/>
    </location>
    <ligand>
        <name>heme b</name>
        <dbReference type="ChEBI" id="CHEBI:60344"/>
    </ligand>
    <ligandPart>
        <name>Fe</name>
        <dbReference type="ChEBI" id="CHEBI:18248"/>
    </ligandPart>
</feature>
<dbReference type="CDD" id="cd09823">
    <property type="entry name" value="peroxinectin_like"/>
    <property type="match status" value="1"/>
</dbReference>
<keyword evidence="9" id="KW-1185">Reference proteome</keyword>
<dbReference type="PRINTS" id="PR00457">
    <property type="entry name" value="ANPEROXIDASE"/>
</dbReference>
<evidence type="ECO:0000256" key="6">
    <source>
        <dbReference type="ARBA" id="ARBA00023157"/>
    </source>
</evidence>
<dbReference type="GO" id="GO:0140825">
    <property type="term" value="F:lactoperoxidase activity"/>
    <property type="evidence" value="ECO:0007669"/>
    <property type="project" value="UniProtKB-EC"/>
</dbReference>
<name>A0AA39KT15_9HYME</name>
<evidence type="ECO:0000256" key="2">
    <source>
        <dbReference type="ARBA" id="ARBA00012313"/>
    </source>
</evidence>
<dbReference type="InterPro" id="IPR037120">
    <property type="entry name" value="Haem_peroxidase_sf_animal"/>
</dbReference>
<dbReference type="InterPro" id="IPR010255">
    <property type="entry name" value="Haem_peroxidase_sf"/>
</dbReference>
<proteinExistence type="predicted"/>
<evidence type="ECO:0000256" key="4">
    <source>
        <dbReference type="ARBA" id="ARBA00022723"/>
    </source>
</evidence>
<dbReference type="PANTHER" id="PTHR11475:SF134">
    <property type="entry name" value="LD42267P"/>
    <property type="match status" value="1"/>
</dbReference>
<organism evidence="8 9">
    <name type="scientific">Microctonus aethiopoides</name>
    <dbReference type="NCBI Taxonomy" id="144406"/>
    <lineage>
        <taxon>Eukaryota</taxon>
        <taxon>Metazoa</taxon>
        <taxon>Ecdysozoa</taxon>
        <taxon>Arthropoda</taxon>
        <taxon>Hexapoda</taxon>
        <taxon>Insecta</taxon>
        <taxon>Pterygota</taxon>
        <taxon>Neoptera</taxon>
        <taxon>Endopterygota</taxon>
        <taxon>Hymenoptera</taxon>
        <taxon>Apocrita</taxon>
        <taxon>Ichneumonoidea</taxon>
        <taxon>Braconidae</taxon>
        <taxon>Euphorinae</taxon>
        <taxon>Microctonus</taxon>
    </lineage>
</organism>
<evidence type="ECO:0000313" key="9">
    <source>
        <dbReference type="Proteomes" id="UP001168990"/>
    </source>
</evidence>
<evidence type="ECO:0000256" key="3">
    <source>
        <dbReference type="ARBA" id="ARBA00022559"/>
    </source>
</evidence>
<dbReference type="Pfam" id="PF03098">
    <property type="entry name" value="An_peroxidase"/>
    <property type="match status" value="2"/>
</dbReference>
<keyword evidence="3" id="KW-0575">Peroxidase</keyword>
<keyword evidence="6" id="KW-1015">Disulfide bond</keyword>
<dbReference type="Gene3D" id="1.10.640.10">
    <property type="entry name" value="Haem peroxidase domain superfamily, animal type"/>
    <property type="match status" value="2"/>
</dbReference>
<evidence type="ECO:0000256" key="5">
    <source>
        <dbReference type="ARBA" id="ARBA00022729"/>
    </source>
</evidence>
<keyword evidence="3" id="KW-0560">Oxidoreductase</keyword>
<keyword evidence="7" id="KW-0408">Iron</keyword>
<evidence type="ECO:0000256" key="7">
    <source>
        <dbReference type="PIRSR" id="PIRSR619791-2"/>
    </source>
</evidence>
<dbReference type="EMBL" id="JAQQBS010000002">
    <property type="protein sequence ID" value="KAK0172853.1"/>
    <property type="molecule type" value="Genomic_DNA"/>
</dbReference>
<dbReference type="GO" id="GO:0046872">
    <property type="term" value="F:metal ion binding"/>
    <property type="evidence" value="ECO:0007669"/>
    <property type="project" value="UniProtKB-KW"/>
</dbReference>
<dbReference type="FunFam" id="1.10.640.10:FF:000006">
    <property type="entry name" value="Double oxidase: two peroxidase domains"/>
    <property type="match status" value="1"/>
</dbReference>
<dbReference type="EC" id="1.11.1.7" evidence="2"/>
<evidence type="ECO:0000313" key="8">
    <source>
        <dbReference type="EMBL" id="KAK0172853.1"/>
    </source>
</evidence>
<reference evidence="8" key="2">
    <citation type="submission" date="2023-03" db="EMBL/GenBank/DDBJ databases">
        <authorList>
            <person name="Inwood S.N."/>
            <person name="Skelly J.G."/>
            <person name="Guhlin J."/>
            <person name="Harrop T.W.R."/>
            <person name="Goldson S.G."/>
            <person name="Dearden P.K."/>
        </authorList>
    </citation>
    <scope>NUCLEOTIDE SEQUENCE</scope>
    <source>
        <strain evidence="8">Irish</strain>
        <tissue evidence="8">Whole body</tissue>
    </source>
</reference>
<dbReference type="GO" id="GO:0020037">
    <property type="term" value="F:heme binding"/>
    <property type="evidence" value="ECO:0007669"/>
    <property type="project" value="InterPro"/>
</dbReference>
<dbReference type="PANTHER" id="PTHR11475">
    <property type="entry name" value="OXIDASE/PEROXIDASE"/>
    <property type="match status" value="1"/>
</dbReference>
<keyword evidence="7" id="KW-0349">Heme</keyword>
<comment type="catalytic activity">
    <reaction evidence="1">
        <text>2 a phenolic donor + H2O2 = 2 a phenolic radical donor + 2 H2O</text>
        <dbReference type="Rhea" id="RHEA:56136"/>
        <dbReference type="ChEBI" id="CHEBI:15377"/>
        <dbReference type="ChEBI" id="CHEBI:16240"/>
        <dbReference type="ChEBI" id="CHEBI:139520"/>
        <dbReference type="ChEBI" id="CHEBI:139521"/>
        <dbReference type="EC" id="1.11.1.7"/>
    </reaction>
</comment>
<accession>A0AA39KT15</accession>
<protein>
    <recommendedName>
        <fullName evidence="2">peroxidase</fullName>
        <ecNumber evidence="2">1.11.1.7</ecNumber>
    </recommendedName>
</protein>
<comment type="caution">
    <text evidence="8">The sequence shown here is derived from an EMBL/GenBank/DDBJ whole genome shotgun (WGS) entry which is preliminary data.</text>
</comment>
<reference evidence="8" key="1">
    <citation type="journal article" date="2023" name="bioRxiv">
        <title>Scaffold-level genome assemblies of two parasitoid biocontrol wasps reveal the parthenogenesis mechanism and an associated novel virus.</title>
        <authorList>
            <person name="Inwood S."/>
            <person name="Skelly J."/>
            <person name="Guhlin J."/>
            <person name="Harrop T."/>
            <person name="Goldson S."/>
            <person name="Dearden P."/>
        </authorList>
    </citation>
    <scope>NUCLEOTIDE SEQUENCE</scope>
    <source>
        <strain evidence="8">Irish</strain>
        <tissue evidence="8">Whole body</tissue>
    </source>
</reference>
<dbReference type="PROSITE" id="PS50292">
    <property type="entry name" value="PEROXIDASE_3"/>
    <property type="match status" value="2"/>
</dbReference>
<dbReference type="InterPro" id="IPR019791">
    <property type="entry name" value="Haem_peroxidase_animal"/>
</dbReference>
<gene>
    <name evidence="8" type="ORF">PV328_006120</name>
</gene>
<keyword evidence="4 7" id="KW-0479">Metal-binding</keyword>
<dbReference type="Proteomes" id="UP001168990">
    <property type="component" value="Unassembled WGS sequence"/>
</dbReference>